<dbReference type="Proteomes" id="UP001652660">
    <property type="component" value="Chromosome 5c"/>
</dbReference>
<dbReference type="PANTHER" id="PTHR33067">
    <property type="entry name" value="RNA-DIRECTED DNA POLYMERASE-RELATED"/>
    <property type="match status" value="1"/>
</dbReference>
<dbReference type="Gene3D" id="2.40.70.10">
    <property type="entry name" value="Acid Proteases"/>
    <property type="match status" value="1"/>
</dbReference>
<dbReference type="InterPro" id="IPR021109">
    <property type="entry name" value="Peptidase_aspartic_dom_sf"/>
</dbReference>
<name>A0ABM4UHR2_COFAR</name>
<gene>
    <name evidence="3" type="primary">LOC140007690</name>
</gene>
<organism evidence="2 3">
    <name type="scientific">Coffea arabica</name>
    <name type="common">Arabian coffee</name>
    <dbReference type="NCBI Taxonomy" id="13443"/>
    <lineage>
        <taxon>Eukaryota</taxon>
        <taxon>Viridiplantae</taxon>
        <taxon>Streptophyta</taxon>
        <taxon>Embryophyta</taxon>
        <taxon>Tracheophyta</taxon>
        <taxon>Spermatophyta</taxon>
        <taxon>Magnoliopsida</taxon>
        <taxon>eudicotyledons</taxon>
        <taxon>Gunneridae</taxon>
        <taxon>Pentapetalae</taxon>
        <taxon>asterids</taxon>
        <taxon>lamiids</taxon>
        <taxon>Gentianales</taxon>
        <taxon>Rubiaceae</taxon>
        <taxon>Ixoroideae</taxon>
        <taxon>Gardenieae complex</taxon>
        <taxon>Bertiereae - Coffeeae clade</taxon>
        <taxon>Coffeeae</taxon>
        <taxon>Coffea</taxon>
    </lineage>
</organism>
<evidence type="ECO:0000313" key="2">
    <source>
        <dbReference type="Proteomes" id="UP001652660"/>
    </source>
</evidence>
<evidence type="ECO:0008006" key="4">
    <source>
        <dbReference type="Google" id="ProtNLM"/>
    </source>
</evidence>
<proteinExistence type="predicted"/>
<reference evidence="3" key="1">
    <citation type="submission" date="2025-08" db="UniProtKB">
        <authorList>
            <consortium name="RefSeq"/>
        </authorList>
    </citation>
    <scope>IDENTIFICATION</scope>
    <source>
        <tissue evidence="3">Leaves</tissue>
    </source>
</reference>
<evidence type="ECO:0000256" key="1">
    <source>
        <dbReference type="SAM" id="MobiDB-lite"/>
    </source>
</evidence>
<accession>A0ABM4UHR2</accession>
<keyword evidence="2" id="KW-1185">Reference proteome</keyword>
<dbReference type="RefSeq" id="XP_071906830.1">
    <property type="nucleotide sequence ID" value="XM_072050729.1"/>
</dbReference>
<dbReference type="GeneID" id="140007690"/>
<sequence>MIDQLTNIYRNVEVQLGQITNVVNNRNQEDLPSKTEINPREHVNTITLRSGKEVSEPLVIESVREHGSRENKQSSELGEDSKKIKEKDKVEENKPQIVETTAIPPPVPFSQRLKLSRSDKEFEKFVNIFKQLHINIPFVDVILQIPSYVKYLKKIMTKKRRLKDSETIALTEECSTIIQNKLPPKLKDSGSFTVPCTLVMPIRHPMGILENLLIKVQKFIIPVDFIVLDMEEDVNILIILGRPFLVTAGTIIDVKPRKFKFEIDEEEVKFDLSKVEKYPAFTDHVYSVDICDKLTLEMSQVNLDDDPLELCLNGIGLQE</sequence>
<dbReference type="PANTHER" id="PTHR33067:SF31">
    <property type="entry name" value="RNA-DIRECTED DNA POLYMERASE"/>
    <property type="match status" value="1"/>
</dbReference>
<feature type="compositionally biased region" description="Basic and acidic residues" evidence="1">
    <location>
        <begin position="62"/>
        <end position="94"/>
    </location>
</feature>
<evidence type="ECO:0000313" key="3">
    <source>
        <dbReference type="RefSeq" id="XP_071906830.1"/>
    </source>
</evidence>
<feature type="region of interest" description="Disordered" evidence="1">
    <location>
        <begin position="62"/>
        <end position="103"/>
    </location>
</feature>
<protein>
    <recommendedName>
        <fullName evidence="4">Bromodomain-containing protein</fullName>
    </recommendedName>
</protein>